<evidence type="ECO:0000313" key="2">
    <source>
        <dbReference type="EMBL" id="MBA0826552.1"/>
    </source>
</evidence>
<proteinExistence type="predicted"/>
<sequence length="258" mass="27673">MMETISLCEGDGDEVQSIEDSSTKKVRLKEQRVDSDVAMIVDPTPNPSLSWKERLVGKGPIDSRKGSVVTRLGVEDNFDFMDGDITISIINGIPSIVFSKRVWINGILQRVEYEYLPIVCFSCGQYGFNVLTVVNGNEEGNGSGIDDLQKVSIKGKGVRDEARFKGNNQISDLIWKRFGQVVLLGLGNKSGTLSSKGGSQAELGGLSPAGAKEGQGVLANSGEVQLGIKQNDATAVVFADFNKQPGESSSANDDQPVE</sequence>
<accession>A0A7J9IWN3</accession>
<evidence type="ECO:0000256" key="1">
    <source>
        <dbReference type="SAM" id="MobiDB-lite"/>
    </source>
</evidence>
<reference evidence="2 3" key="1">
    <citation type="journal article" date="2019" name="Genome Biol. Evol.">
        <title>Insights into the evolution of the New World diploid cottons (Gossypium, subgenus Houzingenia) based on genome sequencing.</title>
        <authorList>
            <person name="Grover C.E."/>
            <person name="Arick M.A. 2nd"/>
            <person name="Thrash A."/>
            <person name="Conover J.L."/>
            <person name="Sanders W.S."/>
            <person name="Peterson D.G."/>
            <person name="Frelichowski J.E."/>
            <person name="Scheffler J.A."/>
            <person name="Scheffler B.E."/>
            <person name="Wendel J.F."/>
        </authorList>
    </citation>
    <scope>NUCLEOTIDE SEQUENCE [LARGE SCALE GENOMIC DNA]</scope>
    <source>
        <strain evidence="2">6</strain>
        <tissue evidence="2">Leaf</tissue>
    </source>
</reference>
<organism evidence="2 3">
    <name type="scientific">Gossypium armourianum</name>
    <dbReference type="NCBI Taxonomy" id="34283"/>
    <lineage>
        <taxon>Eukaryota</taxon>
        <taxon>Viridiplantae</taxon>
        <taxon>Streptophyta</taxon>
        <taxon>Embryophyta</taxon>
        <taxon>Tracheophyta</taxon>
        <taxon>Spermatophyta</taxon>
        <taxon>Magnoliopsida</taxon>
        <taxon>eudicotyledons</taxon>
        <taxon>Gunneridae</taxon>
        <taxon>Pentapetalae</taxon>
        <taxon>rosids</taxon>
        <taxon>malvids</taxon>
        <taxon>Malvales</taxon>
        <taxon>Malvaceae</taxon>
        <taxon>Malvoideae</taxon>
        <taxon>Gossypium</taxon>
    </lineage>
</organism>
<keyword evidence="3" id="KW-1185">Reference proteome</keyword>
<gene>
    <name evidence="2" type="ORF">Goarm_011388</name>
</gene>
<protein>
    <submittedName>
        <fullName evidence="2">Uncharacterized protein</fullName>
    </submittedName>
</protein>
<dbReference type="Proteomes" id="UP000593575">
    <property type="component" value="Unassembled WGS sequence"/>
</dbReference>
<feature type="non-terminal residue" evidence="2">
    <location>
        <position position="258"/>
    </location>
</feature>
<feature type="compositionally biased region" description="Polar residues" evidence="1">
    <location>
        <begin position="245"/>
        <end position="258"/>
    </location>
</feature>
<dbReference type="AlphaFoldDB" id="A0A7J9IWN3"/>
<evidence type="ECO:0000313" key="3">
    <source>
        <dbReference type="Proteomes" id="UP000593575"/>
    </source>
</evidence>
<name>A0A7J9IWN3_9ROSI</name>
<dbReference type="EMBL" id="JABFAE010000004">
    <property type="protein sequence ID" value="MBA0826552.1"/>
    <property type="molecule type" value="Genomic_DNA"/>
</dbReference>
<comment type="caution">
    <text evidence="2">The sequence shown here is derived from an EMBL/GenBank/DDBJ whole genome shotgun (WGS) entry which is preliminary data.</text>
</comment>
<feature type="region of interest" description="Disordered" evidence="1">
    <location>
        <begin position="239"/>
        <end position="258"/>
    </location>
</feature>